<dbReference type="GO" id="GO:0004721">
    <property type="term" value="F:phosphoprotein phosphatase activity"/>
    <property type="evidence" value="ECO:0007669"/>
    <property type="project" value="UniProtKB-KW"/>
</dbReference>
<feature type="domain" description="Tyrosine specific protein phosphatases" evidence="6">
    <location>
        <begin position="76"/>
        <end position="134"/>
    </location>
</feature>
<dbReference type="GO" id="GO:0005737">
    <property type="term" value="C:cytoplasm"/>
    <property type="evidence" value="ECO:0007669"/>
    <property type="project" value="TreeGrafter"/>
</dbReference>
<dbReference type="WBParaSite" id="ALUE_0000543201-mRNA-1">
    <property type="protein sequence ID" value="ALUE_0000543201-mRNA-1"/>
    <property type="gene ID" value="ALUE_0000543201"/>
</dbReference>
<dbReference type="SMART" id="SM00195">
    <property type="entry name" value="DSPc"/>
    <property type="match status" value="1"/>
</dbReference>
<evidence type="ECO:0000313" key="8">
    <source>
        <dbReference type="WBParaSite" id="ALUE_0000543201-mRNA-1"/>
    </source>
</evidence>
<evidence type="ECO:0000256" key="1">
    <source>
        <dbReference type="ARBA" id="ARBA00008601"/>
    </source>
</evidence>
<evidence type="ECO:0000256" key="2">
    <source>
        <dbReference type="ARBA" id="ARBA00022801"/>
    </source>
</evidence>
<feature type="region of interest" description="Disordered" evidence="4">
    <location>
        <begin position="208"/>
        <end position="247"/>
    </location>
</feature>
<dbReference type="PANTHER" id="PTHR45961">
    <property type="entry name" value="IP21249P"/>
    <property type="match status" value="1"/>
</dbReference>
<evidence type="ECO:0000313" key="7">
    <source>
        <dbReference type="Proteomes" id="UP000036681"/>
    </source>
</evidence>
<accession>A0A0M3HSI2</accession>
<dbReference type="InterPro" id="IPR020422">
    <property type="entry name" value="TYR_PHOSPHATASE_DUAL_dom"/>
</dbReference>
<dbReference type="InterPro" id="IPR000387">
    <property type="entry name" value="Tyr_Pase_dom"/>
</dbReference>
<evidence type="ECO:0000259" key="6">
    <source>
        <dbReference type="PROSITE" id="PS50056"/>
    </source>
</evidence>
<keyword evidence="2" id="KW-0378">Hydrolase</keyword>
<evidence type="ECO:0000259" key="5">
    <source>
        <dbReference type="PROSITE" id="PS50054"/>
    </source>
</evidence>
<dbReference type="PROSITE" id="PS50056">
    <property type="entry name" value="TYR_PHOSPHATASE_2"/>
    <property type="match status" value="1"/>
</dbReference>
<keyword evidence="7" id="KW-1185">Reference proteome</keyword>
<dbReference type="Pfam" id="PF00782">
    <property type="entry name" value="DSPc"/>
    <property type="match status" value="1"/>
</dbReference>
<dbReference type="SUPFAM" id="SSF52799">
    <property type="entry name" value="(Phosphotyrosine protein) phosphatases II"/>
    <property type="match status" value="1"/>
</dbReference>
<name>A0A0M3HSI2_ASCLU</name>
<protein>
    <submittedName>
        <fullName evidence="8">Tyrosine-protein phosphatase domain-containing protein</fullName>
    </submittedName>
</protein>
<evidence type="ECO:0000256" key="4">
    <source>
        <dbReference type="SAM" id="MobiDB-lite"/>
    </source>
</evidence>
<dbReference type="PANTHER" id="PTHR45961:SF9">
    <property type="entry name" value="DUAL SPECIFICITY PROTEIN PHOSPHATASE 14"/>
    <property type="match status" value="1"/>
</dbReference>
<dbReference type="Proteomes" id="UP000036681">
    <property type="component" value="Unplaced"/>
</dbReference>
<organism evidence="7 8">
    <name type="scientific">Ascaris lumbricoides</name>
    <name type="common">Giant roundworm</name>
    <dbReference type="NCBI Taxonomy" id="6252"/>
    <lineage>
        <taxon>Eukaryota</taxon>
        <taxon>Metazoa</taxon>
        <taxon>Ecdysozoa</taxon>
        <taxon>Nematoda</taxon>
        <taxon>Chromadorea</taxon>
        <taxon>Rhabditida</taxon>
        <taxon>Spirurina</taxon>
        <taxon>Ascaridomorpha</taxon>
        <taxon>Ascaridoidea</taxon>
        <taxon>Ascarididae</taxon>
        <taxon>Ascaris</taxon>
    </lineage>
</organism>
<dbReference type="InterPro" id="IPR000340">
    <property type="entry name" value="Dual-sp_phosphatase_cat-dom"/>
</dbReference>
<dbReference type="PROSITE" id="PS50054">
    <property type="entry name" value="TYR_PHOSPHATASE_DUAL"/>
    <property type="match status" value="1"/>
</dbReference>
<evidence type="ECO:0000256" key="3">
    <source>
        <dbReference type="ARBA" id="ARBA00022912"/>
    </source>
</evidence>
<proteinExistence type="inferred from homology"/>
<keyword evidence="3" id="KW-0904">Protein phosphatase</keyword>
<dbReference type="InterPro" id="IPR029021">
    <property type="entry name" value="Prot-tyrosine_phosphatase-like"/>
</dbReference>
<dbReference type="AlphaFoldDB" id="A0A0M3HSI2"/>
<sequence length="247" mass="27481">MVSLTFRVNPENAKITEVYKGLFVSGICALTPVIINENGITFIINTTEEVPNLKTPSNVQSIKLWIEDSADCNIYAHLEMTANQIQAALSSGGKVLIHSVHGTSRAAAICLAYLLKFKCKSLKDAYERLASKRPQVTPNIGFWRRLIAFEQEIKQTVGSVNIIRDERDPRKLVPDVYAVVTNNAHAPLTRAKKAACCTRTNDNSFAKKKAESCKRPVHRIRPRQGPSTLFQPVLEPLPENAEANEQK</sequence>
<feature type="domain" description="Tyrosine-protein phosphatase" evidence="5">
    <location>
        <begin position="14"/>
        <end position="155"/>
    </location>
</feature>
<comment type="similarity">
    <text evidence="1">Belongs to the protein-tyrosine phosphatase family. Non-receptor class dual specificity subfamily.</text>
</comment>
<dbReference type="InterPro" id="IPR052103">
    <property type="entry name" value="Dual_spec_Phospatases"/>
</dbReference>
<reference evidence="8" key="1">
    <citation type="submission" date="2017-02" db="UniProtKB">
        <authorList>
            <consortium name="WormBaseParasite"/>
        </authorList>
    </citation>
    <scope>IDENTIFICATION</scope>
</reference>
<dbReference type="Gene3D" id="3.90.190.10">
    <property type="entry name" value="Protein tyrosine phosphatase superfamily"/>
    <property type="match status" value="1"/>
</dbReference>